<feature type="transmembrane region" description="Helical" evidence="1">
    <location>
        <begin position="196"/>
        <end position="217"/>
    </location>
</feature>
<sequence>MTVIGLVASPGPAADLAQNLLADLTGLISVRLPDGDWQMRLVVDRLVDAPADLNRLVDAARRRLLDEGWQMAICITDLPLATQRRPVVAHASATHAVAVLSLPALGAVGVNRRAADAIVRLVEALLGEVDTENADLDDRATRRRRVALYRRTRELNEVPVPESGAVGLITGVLTGNLRLLLGMLRANRPWRLVSRLSRALVAALAVDILALVTSDIWRLSNALGPARLSILTVGSLLAVVLSLVLGAGLWERVPPRAAGPAIRQQVALFNIVTILTVVIGAVALYGELVVLTALGVFVMVPDDLIAAALGHPVGISDQVQLAWLASSLGTLGGALGAGLESDEAVREAAYRYQPDNELSADR</sequence>
<organism evidence="2 3">
    <name type="scientific">Catellatospora citrea</name>
    <dbReference type="NCBI Taxonomy" id="53366"/>
    <lineage>
        <taxon>Bacteria</taxon>
        <taxon>Bacillati</taxon>
        <taxon>Actinomycetota</taxon>
        <taxon>Actinomycetes</taxon>
        <taxon>Micromonosporales</taxon>
        <taxon>Micromonosporaceae</taxon>
        <taxon>Catellatospora</taxon>
    </lineage>
</organism>
<dbReference type="RefSeq" id="WP_120319009.1">
    <property type="nucleotide sequence ID" value="NZ_BONH01000068.1"/>
</dbReference>
<evidence type="ECO:0000313" key="3">
    <source>
        <dbReference type="Proteomes" id="UP000659904"/>
    </source>
</evidence>
<feature type="transmembrane region" description="Helical" evidence="1">
    <location>
        <begin position="271"/>
        <end position="300"/>
    </location>
</feature>
<keyword evidence="3" id="KW-1185">Reference proteome</keyword>
<feature type="transmembrane region" description="Helical" evidence="1">
    <location>
        <begin position="229"/>
        <end position="250"/>
    </location>
</feature>
<evidence type="ECO:0000256" key="1">
    <source>
        <dbReference type="SAM" id="Phobius"/>
    </source>
</evidence>
<protein>
    <recommendedName>
        <fullName evidence="4">5,10-methylene-tetrahydrofolate dehydrogenase</fullName>
    </recommendedName>
</protein>
<keyword evidence="1" id="KW-0472">Membrane</keyword>
<evidence type="ECO:0000313" key="2">
    <source>
        <dbReference type="EMBL" id="GIG03059.1"/>
    </source>
</evidence>
<keyword evidence="1" id="KW-0812">Transmembrane</keyword>
<keyword evidence="1" id="KW-1133">Transmembrane helix</keyword>
<comment type="caution">
    <text evidence="2">The sequence shown here is derived from an EMBL/GenBank/DDBJ whole genome shotgun (WGS) entry which is preliminary data.</text>
</comment>
<dbReference type="EMBL" id="BONH01000068">
    <property type="protein sequence ID" value="GIG03059.1"/>
    <property type="molecule type" value="Genomic_DNA"/>
</dbReference>
<dbReference type="Proteomes" id="UP000659904">
    <property type="component" value="Unassembled WGS sequence"/>
</dbReference>
<evidence type="ECO:0008006" key="4">
    <source>
        <dbReference type="Google" id="ProtNLM"/>
    </source>
</evidence>
<name>A0A8J3KQJ2_9ACTN</name>
<proteinExistence type="predicted"/>
<reference evidence="2 3" key="1">
    <citation type="submission" date="2021-01" db="EMBL/GenBank/DDBJ databases">
        <title>Whole genome shotgun sequence of Catellatospora citrea NBRC 14495.</title>
        <authorList>
            <person name="Komaki H."/>
            <person name="Tamura T."/>
        </authorList>
    </citation>
    <scope>NUCLEOTIDE SEQUENCE [LARGE SCALE GENOMIC DNA]</scope>
    <source>
        <strain evidence="2 3">NBRC 14495</strain>
    </source>
</reference>
<gene>
    <name evidence="2" type="ORF">Cci01nite_81520</name>
</gene>
<dbReference type="AlphaFoldDB" id="A0A8J3KQJ2"/>
<accession>A0A8J3KQJ2</accession>